<reference evidence="1 2" key="1">
    <citation type="submission" date="2019-08" db="EMBL/GenBank/DDBJ databases">
        <title>Deep-cultivation of Planctomycetes and their phenomic and genomic characterization uncovers novel biology.</title>
        <authorList>
            <person name="Wiegand S."/>
            <person name="Jogler M."/>
            <person name="Boedeker C."/>
            <person name="Pinto D."/>
            <person name="Vollmers J."/>
            <person name="Rivas-Marin E."/>
            <person name="Kohn T."/>
            <person name="Peeters S.H."/>
            <person name="Heuer A."/>
            <person name="Rast P."/>
            <person name="Oberbeckmann S."/>
            <person name="Bunk B."/>
            <person name="Jeske O."/>
            <person name="Meyerdierks A."/>
            <person name="Storesund J.E."/>
            <person name="Kallscheuer N."/>
            <person name="Luecker S."/>
            <person name="Lage O.M."/>
            <person name="Pohl T."/>
            <person name="Merkel B.J."/>
            <person name="Hornburger P."/>
            <person name="Mueller R.-W."/>
            <person name="Bruemmer F."/>
            <person name="Labrenz M."/>
            <person name="Spormann A.M."/>
            <person name="Op den Camp H."/>
            <person name="Overmann J."/>
            <person name="Amann R."/>
            <person name="Jetten M.S.M."/>
            <person name="Mascher T."/>
            <person name="Medema M.H."/>
            <person name="Devos D.P."/>
            <person name="Kaster A.-K."/>
            <person name="Ovreas L."/>
            <person name="Rohde M."/>
            <person name="Galperin M.Y."/>
            <person name="Jogler C."/>
        </authorList>
    </citation>
    <scope>NUCLEOTIDE SEQUENCE [LARGE SCALE GENOMIC DNA]</scope>
    <source>
        <strain evidence="1 2">OJF2</strain>
    </source>
</reference>
<accession>A0A5B9W739</accession>
<dbReference type="Proteomes" id="UP000324233">
    <property type="component" value="Chromosome"/>
</dbReference>
<dbReference type="AlphaFoldDB" id="A0A5B9W739"/>
<protein>
    <submittedName>
        <fullName evidence="1">Uncharacterized protein</fullName>
    </submittedName>
</protein>
<name>A0A5B9W739_9BACT</name>
<dbReference type="KEGG" id="agv:OJF2_50760"/>
<gene>
    <name evidence="1" type="ORF">OJF2_50760</name>
</gene>
<organism evidence="1 2">
    <name type="scientific">Aquisphaera giovannonii</name>
    <dbReference type="NCBI Taxonomy" id="406548"/>
    <lineage>
        <taxon>Bacteria</taxon>
        <taxon>Pseudomonadati</taxon>
        <taxon>Planctomycetota</taxon>
        <taxon>Planctomycetia</taxon>
        <taxon>Isosphaerales</taxon>
        <taxon>Isosphaeraceae</taxon>
        <taxon>Aquisphaera</taxon>
    </lineage>
</organism>
<evidence type="ECO:0000313" key="1">
    <source>
        <dbReference type="EMBL" id="QEH36492.1"/>
    </source>
</evidence>
<dbReference type="OrthoDB" id="8613813at2"/>
<sequence>MDRIIVYPGQIPTDAMFLNTNQIAMVALGLLAQAVLGTNTVADGLACTPTTPASLSVLVGPGSIYSVANLEATAYGSLPADTTDQIVKQGIVLGNTTFNCPAPVTSGQSVVYLVQAQYQDTDGGSTVLPYYNASNPAVPYSGPSNSGNPQNTIRKGVCFLSLKTGVAATTGTQTTPTPDAGYVGLYAITVANGQTTVTSGNIKQLATAPIIGKKLVDMLTAIQQDTPNFALDTSGVANTITVALTPAPAALTDGMVVRVKVANSSTGATVMNVNGLGNVACKTTSGADFGTNTVVANGIYTFVYDANGNRLQLQGFTAAAATGLIPANNLSDVSSVSTSRTNLGLGTAAVKATSDNTKSTVAAVSGSITAGHIATFADSSGTVQDGGSPVFTKSYSTTGQAISLGGTLTLTHGLGAAPKFIMTSIVCTSAEAGYNVGDELIVSLGGPYSGTSVTATGGAMTVDATTINIKWSNGVAVFNSMLNKSTGAVVSLTESKWTLSVKAFA</sequence>
<evidence type="ECO:0000313" key="2">
    <source>
        <dbReference type="Proteomes" id="UP000324233"/>
    </source>
</evidence>
<keyword evidence="2" id="KW-1185">Reference proteome</keyword>
<proteinExistence type="predicted"/>
<dbReference type="EMBL" id="CP042997">
    <property type="protein sequence ID" value="QEH36492.1"/>
    <property type="molecule type" value="Genomic_DNA"/>
</dbReference>